<dbReference type="AlphaFoldDB" id="A0A6M8J4R6"/>
<dbReference type="PROSITE" id="PS51130">
    <property type="entry name" value="PDXT_SNO_2"/>
    <property type="match status" value="1"/>
</dbReference>
<organism evidence="8 9">
    <name type="scientific">Berryella wangjianweii</name>
    <dbReference type="NCBI Taxonomy" id="2734634"/>
    <lineage>
        <taxon>Bacteria</taxon>
        <taxon>Bacillati</taxon>
        <taxon>Actinomycetota</taxon>
        <taxon>Coriobacteriia</taxon>
        <taxon>Eggerthellales</taxon>
        <taxon>Eggerthellaceae</taxon>
        <taxon>Berryella</taxon>
    </lineage>
</organism>
<dbReference type="PIRSF" id="PIRSF005639">
    <property type="entry name" value="Glut_amidoT_SNO"/>
    <property type="match status" value="1"/>
</dbReference>
<dbReference type="GO" id="GO:0042823">
    <property type="term" value="P:pyridoxal phosphate biosynthetic process"/>
    <property type="evidence" value="ECO:0007669"/>
    <property type="project" value="InterPro"/>
</dbReference>
<dbReference type="SUPFAM" id="SSF52317">
    <property type="entry name" value="Class I glutamine amidotransferase-like"/>
    <property type="match status" value="1"/>
</dbReference>
<protein>
    <recommendedName>
        <fullName evidence="2">glutaminase</fullName>
        <ecNumber evidence="2">3.5.1.2</ecNumber>
    </recommendedName>
</protein>
<dbReference type="GO" id="GO:1903600">
    <property type="term" value="C:glutaminase complex"/>
    <property type="evidence" value="ECO:0007669"/>
    <property type="project" value="TreeGrafter"/>
</dbReference>
<evidence type="ECO:0000256" key="4">
    <source>
        <dbReference type="ARBA" id="ARBA00022898"/>
    </source>
</evidence>
<dbReference type="GO" id="GO:0016829">
    <property type="term" value="F:lyase activity"/>
    <property type="evidence" value="ECO:0007669"/>
    <property type="project" value="UniProtKB-KW"/>
</dbReference>
<proteinExistence type="inferred from homology"/>
<keyword evidence="5" id="KW-0315">Glutamine amidotransferase</keyword>
<keyword evidence="6" id="KW-0456">Lyase</keyword>
<comment type="catalytic activity">
    <reaction evidence="7">
        <text>L-glutamine + H2O = L-glutamate + NH4(+)</text>
        <dbReference type="Rhea" id="RHEA:15889"/>
        <dbReference type="ChEBI" id="CHEBI:15377"/>
        <dbReference type="ChEBI" id="CHEBI:28938"/>
        <dbReference type="ChEBI" id="CHEBI:29985"/>
        <dbReference type="ChEBI" id="CHEBI:58359"/>
        <dbReference type="EC" id="3.5.1.2"/>
    </reaction>
</comment>
<dbReference type="KEGG" id="bwa:HLV38_05460"/>
<accession>A0A6M8J4R6</accession>
<dbReference type="Gene3D" id="3.40.50.880">
    <property type="match status" value="1"/>
</dbReference>
<evidence type="ECO:0000256" key="5">
    <source>
        <dbReference type="ARBA" id="ARBA00022962"/>
    </source>
</evidence>
<evidence type="ECO:0000256" key="1">
    <source>
        <dbReference type="ARBA" id="ARBA00008345"/>
    </source>
</evidence>
<dbReference type="PROSITE" id="PS51273">
    <property type="entry name" value="GATASE_TYPE_1"/>
    <property type="match status" value="1"/>
</dbReference>
<dbReference type="EC" id="3.5.1.2" evidence="2"/>
<evidence type="ECO:0000313" key="8">
    <source>
        <dbReference type="EMBL" id="QKF07623.1"/>
    </source>
</evidence>
<sequence length="201" mass="21900">MTCAVVAVQGAFIEQEERLAALGEEAFEVRQPVDLKRHFDRLVLPGGESTTQSKLLKETGLFDPLRAVILDGAPVLGVCAGLILLAQAVDGRGDLRRPTIAEPDRDSNPEQMGTLPVSVVRNGYGRQLGSFKTFAPFDGRGAIPMTFIRAPRIAQLCSEEIRILAEVGGMPVAVRYQSQLGVAFHPELDDDSFVLEYFLSM</sequence>
<evidence type="ECO:0000256" key="7">
    <source>
        <dbReference type="ARBA" id="ARBA00049534"/>
    </source>
</evidence>
<dbReference type="EMBL" id="CP053716">
    <property type="protein sequence ID" value="QKF07623.1"/>
    <property type="molecule type" value="Genomic_DNA"/>
</dbReference>
<evidence type="ECO:0000313" key="9">
    <source>
        <dbReference type="Proteomes" id="UP000503297"/>
    </source>
</evidence>
<dbReference type="GO" id="GO:0008614">
    <property type="term" value="P:pyridoxine metabolic process"/>
    <property type="evidence" value="ECO:0007669"/>
    <property type="project" value="TreeGrafter"/>
</dbReference>
<evidence type="ECO:0000256" key="2">
    <source>
        <dbReference type="ARBA" id="ARBA00012918"/>
    </source>
</evidence>
<keyword evidence="9" id="KW-1185">Reference proteome</keyword>
<dbReference type="GO" id="GO:0005829">
    <property type="term" value="C:cytosol"/>
    <property type="evidence" value="ECO:0007669"/>
    <property type="project" value="TreeGrafter"/>
</dbReference>
<evidence type="ECO:0000256" key="3">
    <source>
        <dbReference type="ARBA" id="ARBA00022801"/>
    </source>
</evidence>
<reference evidence="9" key="1">
    <citation type="submission" date="2020-05" db="EMBL/GenBank/DDBJ databases">
        <title>Novel species in genus Nocardioides.</title>
        <authorList>
            <person name="Zhang G."/>
        </authorList>
    </citation>
    <scope>NUCLEOTIDE SEQUENCE [LARGE SCALE GENOMIC DNA]</scope>
    <source>
        <strain evidence="9">zg-1050</strain>
    </source>
</reference>
<dbReference type="InterPro" id="IPR002161">
    <property type="entry name" value="PdxT/SNO"/>
</dbReference>
<dbReference type="RefSeq" id="WP_172164330.1">
    <property type="nucleotide sequence ID" value="NZ_CP053716.1"/>
</dbReference>
<dbReference type="InterPro" id="IPR029062">
    <property type="entry name" value="Class_I_gatase-like"/>
</dbReference>
<dbReference type="PROSITE" id="PS01236">
    <property type="entry name" value="PDXT_SNO_1"/>
    <property type="match status" value="1"/>
</dbReference>
<keyword evidence="3" id="KW-0378">Hydrolase</keyword>
<dbReference type="Pfam" id="PF01174">
    <property type="entry name" value="SNO"/>
    <property type="match status" value="1"/>
</dbReference>
<comment type="similarity">
    <text evidence="1">Belongs to the glutaminase PdxT/SNO family.</text>
</comment>
<dbReference type="PANTHER" id="PTHR31559">
    <property type="entry name" value="PYRIDOXAL 5'-PHOSPHATE SYNTHASE SUBUNIT SNO"/>
    <property type="match status" value="1"/>
</dbReference>
<dbReference type="InterPro" id="IPR021196">
    <property type="entry name" value="PdxT/SNO_CS"/>
</dbReference>
<evidence type="ECO:0000256" key="6">
    <source>
        <dbReference type="ARBA" id="ARBA00023239"/>
    </source>
</evidence>
<dbReference type="Proteomes" id="UP000503297">
    <property type="component" value="Chromosome"/>
</dbReference>
<dbReference type="NCBIfam" id="TIGR03800">
    <property type="entry name" value="PLP_synth_Pdx2"/>
    <property type="match status" value="1"/>
</dbReference>
<dbReference type="GO" id="GO:0004359">
    <property type="term" value="F:glutaminase activity"/>
    <property type="evidence" value="ECO:0007669"/>
    <property type="project" value="UniProtKB-EC"/>
</dbReference>
<keyword evidence="4" id="KW-0663">Pyridoxal phosphate</keyword>
<gene>
    <name evidence="8" type="primary">pdxT</name>
    <name evidence="8" type="ORF">HLV38_05460</name>
</gene>
<dbReference type="PANTHER" id="PTHR31559:SF0">
    <property type="entry name" value="PYRIDOXAL 5'-PHOSPHATE SYNTHASE SUBUNIT SNO1-RELATED"/>
    <property type="match status" value="1"/>
</dbReference>
<name>A0A6M8J4R6_9ACTN</name>